<dbReference type="InterPro" id="IPR051333">
    <property type="entry name" value="CLIP_Serine_Protease"/>
</dbReference>
<dbReference type="Proteomes" id="UP001153321">
    <property type="component" value="Chromosome 22"/>
</dbReference>
<dbReference type="CDD" id="cd00190">
    <property type="entry name" value="Tryp_SPc"/>
    <property type="match status" value="1"/>
</dbReference>
<dbReference type="EMBL" id="LR824553">
    <property type="protein sequence ID" value="CAH1640928.1"/>
    <property type="molecule type" value="Genomic_DNA"/>
</dbReference>
<accession>A0A9P0I6M9</accession>
<dbReference type="InterPro" id="IPR033116">
    <property type="entry name" value="TRYPSIN_SER"/>
</dbReference>
<dbReference type="InterPro" id="IPR001254">
    <property type="entry name" value="Trypsin_dom"/>
</dbReference>
<organism evidence="6 7">
    <name type="scientific">Spodoptera littoralis</name>
    <name type="common">Egyptian cotton leafworm</name>
    <dbReference type="NCBI Taxonomy" id="7109"/>
    <lineage>
        <taxon>Eukaryota</taxon>
        <taxon>Metazoa</taxon>
        <taxon>Ecdysozoa</taxon>
        <taxon>Arthropoda</taxon>
        <taxon>Hexapoda</taxon>
        <taxon>Insecta</taxon>
        <taxon>Pterygota</taxon>
        <taxon>Neoptera</taxon>
        <taxon>Endopterygota</taxon>
        <taxon>Lepidoptera</taxon>
        <taxon>Glossata</taxon>
        <taxon>Ditrysia</taxon>
        <taxon>Noctuoidea</taxon>
        <taxon>Noctuidae</taxon>
        <taxon>Amphipyrinae</taxon>
        <taxon>Spodoptera</taxon>
    </lineage>
</organism>
<evidence type="ECO:0000256" key="3">
    <source>
        <dbReference type="SAM" id="MobiDB-lite"/>
    </source>
</evidence>
<dbReference type="Pfam" id="PF00089">
    <property type="entry name" value="Trypsin"/>
    <property type="match status" value="1"/>
</dbReference>
<dbReference type="PROSITE" id="PS50240">
    <property type="entry name" value="TRYPSIN_DOM"/>
    <property type="match status" value="1"/>
</dbReference>
<proteinExistence type="predicted"/>
<evidence type="ECO:0000313" key="6">
    <source>
        <dbReference type="EMBL" id="CAH1640928.1"/>
    </source>
</evidence>
<dbReference type="InterPro" id="IPR018114">
    <property type="entry name" value="TRYPSIN_HIS"/>
</dbReference>
<name>A0A9P0I6M9_SPOLI</name>
<dbReference type="InterPro" id="IPR009003">
    <property type="entry name" value="Peptidase_S1_PA"/>
</dbReference>
<dbReference type="InterPro" id="IPR043504">
    <property type="entry name" value="Peptidase_S1_PA_chymotrypsin"/>
</dbReference>
<feature type="compositionally biased region" description="Pro residues" evidence="3">
    <location>
        <begin position="362"/>
        <end position="380"/>
    </location>
</feature>
<evidence type="ECO:0000313" key="7">
    <source>
        <dbReference type="Proteomes" id="UP001153321"/>
    </source>
</evidence>
<dbReference type="Gene3D" id="2.40.10.10">
    <property type="entry name" value="Trypsin-like serine proteases"/>
    <property type="match status" value="1"/>
</dbReference>
<evidence type="ECO:0000256" key="1">
    <source>
        <dbReference type="ARBA" id="ARBA00023157"/>
    </source>
</evidence>
<dbReference type="GO" id="GO:0006508">
    <property type="term" value="P:proteolysis"/>
    <property type="evidence" value="ECO:0007669"/>
    <property type="project" value="UniProtKB-KW"/>
</dbReference>
<sequence length="472" mass="51505">MLVKTGLFLLLVTIFQVSARYTEVQPDFIENVIKYEEEAVNSGSRIVSGWEAVPGQHPHHAALRMVDPTGSVGGCGGSFASKEWVITAAHCTAGRVTIVVRGGVVSLTDPEYIHETTEYYNHPLYDNNRPTVVQPHDIGLVKLQSPVTYSFRLQRIRIQPRAEAYRNYEGAVVYASGHGRTWTGGAVTEVLRWVYLTAISNQACGSTFTSGIIIDTSICARFFNVTSQSTCQGDSGGPLVHVGSDSVPTLIGVTSFVAGGNFGCHSGLPAGFIRPGPYLDWFEQVTGVDFENLVEDEPTTPAPSPTTPRPTETVPPEIDYNTTPDYRPTPTIPAPSPTTPSPTQTVPPEIDYNTTPDYRPTPTIPAPSPTTPEPDRPTPTFPDSKPTSSIPDVTTFAPVQPTTEDYHITTPDDEEGSGGDGGDDSDCSDSNEDDEMSELLKRLEVKVKVKVRFDKYKHKEEKEKVTEIKKHH</sequence>
<protein>
    <recommendedName>
        <fullName evidence="5">Peptidase S1 domain-containing protein</fullName>
    </recommendedName>
</protein>
<dbReference type="SUPFAM" id="SSF50494">
    <property type="entry name" value="Trypsin-like serine proteases"/>
    <property type="match status" value="1"/>
</dbReference>
<evidence type="ECO:0000256" key="2">
    <source>
        <dbReference type="RuleBase" id="RU363034"/>
    </source>
</evidence>
<keyword evidence="2" id="KW-0378">Hydrolase</keyword>
<dbReference type="PRINTS" id="PR00722">
    <property type="entry name" value="CHYMOTRYPSIN"/>
</dbReference>
<feature type="chain" id="PRO_5040276424" description="Peptidase S1 domain-containing protein" evidence="4">
    <location>
        <begin position="20"/>
        <end position="472"/>
    </location>
</feature>
<evidence type="ECO:0000259" key="5">
    <source>
        <dbReference type="PROSITE" id="PS50240"/>
    </source>
</evidence>
<dbReference type="PANTHER" id="PTHR24260:SF136">
    <property type="entry name" value="GH08193P-RELATED"/>
    <property type="match status" value="1"/>
</dbReference>
<feature type="domain" description="Peptidase S1" evidence="5">
    <location>
        <begin position="46"/>
        <end position="287"/>
    </location>
</feature>
<gene>
    <name evidence="6" type="ORF">SPLIT_LOCUS6284</name>
</gene>
<keyword evidence="2" id="KW-0645">Protease</keyword>
<dbReference type="GO" id="GO:0004252">
    <property type="term" value="F:serine-type endopeptidase activity"/>
    <property type="evidence" value="ECO:0007669"/>
    <property type="project" value="InterPro"/>
</dbReference>
<evidence type="ECO:0000256" key="4">
    <source>
        <dbReference type="SAM" id="SignalP"/>
    </source>
</evidence>
<dbReference type="SMART" id="SM00020">
    <property type="entry name" value="Tryp_SPc"/>
    <property type="match status" value="1"/>
</dbReference>
<keyword evidence="7" id="KW-1185">Reference proteome</keyword>
<feature type="compositionally biased region" description="Acidic residues" evidence="3">
    <location>
        <begin position="411"/>
        <end position="437"/>
    </location>
</feature>
<feature type="region of interest" description="Disordered" evidence="3">
    <location>
        <begin position="295"/>
        <end position="437"/>
    </location>
</feature>
<keyword evidence="1" id="KW-1015">Disulfide bond</keyword>
<dbReference type="PROSITE" id="PS00134">
    <property type="entry name" value="TRYPSIN_HIS"/>
    <property type="match status" value="1"/>
</dbReference>
<feature type="signal peptide" evidence="4">
    <location>
        <begin position="1"/>
        <end position="19"/>
    </location>
</feature>
<keyword evidence="2" id="KW-0720">Serine protease</keyword>
<dbReference type="PANTHER" id="PTHR24260">
    <property type="match status" value="1"/>
</dbReference>
<reference evidence="6" key="1">
    <citation type="submission" date="2022-02" db="EMBL/GenBank/DDBJ databases">
        <authorList>
            <person name="King R."/>
        </authorList>
    </citation>
    <scope>NUCLEOTIDE SEQUENCE</scope>
</reference>
<feature type="compositionally biased region" description="Pro residues" evidence="3">
    <location>
        <begin position="330"/>
        <end position="340"/>
    </location>
</feature>
<keyword evidence="4" id="KW-0732">Signal</keyword>
<dbReference type="InterPro" id="IPR001314">
    <property type="entry name" value="Peptidase_S1A"/>
</dbReference>
<dbReference type="AlphaFoldDB" id="A0A9P0I6M9"/>
<dbReference type="PROSITE" id="PS00135">
    <property type="entry name" value="TRYPSIN_SER"/>
    <property type="match status" value="1"/>
</dbReference>